<feature type="domain" description="Acyl-CoA dehydrogenase/oxidase N-terminal" evidence="7">
    <location>
        <begin position="5"/>
        <end position="78"/>
    </location>
</feature>
<dbReference type="InterPro" id="IPR013786">
    <property type="entry name" value="AcylCoA_DH/ox_N"/>
</dbReference>
<evidence type="ECO:0000313" key="8">
    <source>
        <dbReference type="EMBL" id="MBB4632563.1"/>
    </source>
</evidence>
<feature type="domain" description="Acyl-CoA dehydrogenase/oxidase C-terminal" evidence="6">
    <location>
        <begin position="177"/>
        <end position="298"/>
    </location>
</feature>
<evidence type="ECO:0000259" key="6">
    <source>
        <dbReference type="Pfam" id="PF00441"/>
    </source>
</evidence>
<dbReference type="EC" id="1.3.8.7" evidence="8"/>
<evidence type="ECO:0000256" key="4">
    <source>
        <dbReference type="ARBA" id="ARBA00022827"/>
    </source>
</evidence>
<evidence type="ECO:0000256" key="2">
    <source>
        <dbReference type="ARBA" id="ARBA00009347"/>
    </source>
</evidence>
<dbReference type="PANTHER" id="PTHR43884">
    <property type="entry name" value="ACYL-COA DEHYDROGENASE"/>
    <property type="match status" value="1"/>
</dbReference>
<proteinExistence type="inferred from homology"/>
<keyword evidence="4" id="KW-0274">FAD</keyword>
<evidence type="ECO:0000313" key="9">
    <source>
        <dbReference type="Proteomes" id="UP000566324"/>
    </source>
</evidence>
<reference evidence="8 9" key="1">
    <citation type="submission" date="2020-08" db="EMBL/GenBank/DDBJ databases">
        <title>Genomic Encyclopedia of Type Strains, Phase IV (KMG-IV): sequencing the most valuable type-strain genomes for metagenomic binning, comparative biology and taxonomic classification.</title>
        <authorList>
            <person name="Goeker M."/>
        </authorList>
    </citation>
    <scope>NUCLEOTIDE SEQUENCE [LARGE SCALE GENOMIC DNA]</scope>
    <source>
        <strain evidence="8 9">DSM 17328</strain>
    </source>
</reference>
<dbReference type="Pfam" id="PF02771">
    <property type="entry name" value="Acyl-CoA_dh_N"/>
    <property type="match status" value="1"/>
</dbReference>
<dbReference type="Gene3D" id="1.20.140.10">
    <property type="entry name" value="Butyryl-CoA Dehydrogenase, subunit A, domain 3"/>
    <property type="match status" value="1"/>
</dbReference>
<dbReference type="PANTHER" id="PTHR43884:SF20">
    <property type="entry name" value="ACYL-COA DEHYDROGENASE FADE28"/>
    <property type="match status" value="1"/>
</dbReference>
<dbReference type="Gene3D" id="1.10.540.10">
    <property type="entry name" value="Acyl-CoA dehydrogenase/oxidase, N-terminal domain"/>
    <property type="match status" value="1"/>
</dbReference>
<dbReference type="InterPro" id="IPR009100">
    <property type="entry name" value="AcylCoA_DH/oxidase_NM_dom_sf"/>
</dbReference>
<protein>
    <submittedName>
        <fullName evidence="8">Acyl-CoA dehydrogenase</fullName>
        <ecNumber evidence="8">1.3.8.7</ecNumber>
    </submittedName>
</protein>
<gene>
    <name evidence="8" type="ORF">GGQ98_002189</name>
</gene>
<dbReference type="InterPro" id="IPR036250">
    <property type="entry name" value="AcylCo_DH-like_C"/>
</dbReference>
<evidence type="ECO:0000256" key="1">
    <source>
        <dbReference type="ARBA" id="ARBA00001974"/>
    </source>
</evidence>
<comment type="caution">
    <text evidence="8">The sequence shown here is derived from an EMBL/GenBank/DDBJ whole genome shotgun (WGS) entry which is preliminary data.</text>
</comment>
<comment type="similarity">
    <text evidence="2">Belongs to the acyl-CoA dehydrogenase family.</text>
</comment>
<keyword evidence="5 8" id="KW-0560">Oxidoreductase</keyword>
<sequence length="327" mass="33923">MDDLVLDHFRKLLEDVCSPNEIRAVENGGSTAVMWTAFQDSGFLDALIPEADGGAGLGLADVAPLFLELGAHAVPLPVAETMIGRALLGKASITSPSGPLALADLTLSRSALVLFADQATHVLADLGDRAALFEMAGFEATVPDSRGWCGARLRIRTDAVPVAELGQPRPGLRAIGAVACAAQIAGATRRVLDMSVAYAGERVQFGKPIGKQQAVQQNLAVMAEHVVMAGMATQIGCADGLDPTLEAAAVAKQVASAAAAAVADIAHAIHGAIGISEEYDLQLLTRRLHALRLAHGSESWWAKALGVARLEQGSTSTVDYIRAIGAV</sequence>
<name>A0A7W7B209_9SPHN</name>
<dbReference type="InterPro" id="IPR037069">
    <property type="entry name" value="AcylCoA_DH/ox_N_sf"/>
</dbReference>
<keyword evidence="3" id="KW-0285">Flavoprotein</keyword>
<evidence type="ECO:0000259" key="7">
    <source>
        <dbReference type="Pfam" id="PF02771"/>
    </source>
</evidence>
<organism evidence="8 9">
    <name type="scientific">Sphingosinicella soli</name>
    <dbReference type="NCBI Taxonomy" id="333708"/>
    <lineage>
        <taxon>Bacteria</taxon>
        <taxon>Pseudomonadati</taxon>
        <taxon>Pseudomonadota</taxon>
        <taxon>Alphaproteobacteria</taxon>
        <taxon>Sphingomonadales</taxon>
        <taxon>Sphingosinicellaceae</taxon>
        <taxon>Sphingosinicella</taxon>
    </lineage>
</organism>
<accession>A0A7W7B209</accession>
<dbReference type="SUPFAM" id="SSF56645">
    <property type="entry name" value="Acyl-CoA dehydrogenase NM domain-like"/>
    <property type="match status" value="1"/>
</dbReference>
<dbReference type="GO" id="GO:0050660">
    <property type="term" value="F:flavin adenine dinucleotide binding"/>
    <property type="evidence" value="ECO:0007669"/>
    <property type="project" value="InterPro"/>
</dbReference>
<keyword evidence="9" id="KW-1185">Reference proteome</keyword>
<dbReference type="Proteomes" id="UP000566324">
    <property type="component" value="Unassembled WGS sequence"/>
</dbReference>
<evidence type="ECO:0000256" key="3">
    <source>
        <dbReference type="ARBA" id="ARBA00022630"/>
    </source>
</evidence>
<dbReference type="InterPro" id="IPR009075">
    <property type="entry name" value="AcylCo_DH/oxidase_C"/>
</dbReference>
<dbReference type="EMBL" id="JACHNZ010000023">
    <property type="protein sequence ID" value="MBB4632563.1"/>
    <property type="molecule type" value="Genomic_DNA"/>
</dbReference>
<evidence type="ECO:0000256" key="5">
    <source>
        <dbReference type="ARBA" id="ARBA00023002"/>
    </source>
</evidence>
<comment type="cofactor">
    <cofactor evidence="1">
        <name>FAD</name>
        <dbReference type="ChEBI" id="CHEBI:57692"/>
    </cofactor>
</comment>
<dbReference type="AlphaFoldDB" id="A0A7W7B209"/>
<dbReference type="SUPFAM" id="SSF47203">
    <property type="entry name" value="Acyl-CoA dehydrogenase C-terminal domain-like"/>
    <property type="match status" value="1"/>
</dbReference>
<dbReference type="GO" id="GO:0070991">
    <property type="term" value="F:medium-chain fatty acyl-CoA dehydrogenase activity"/>
    <property type="evidence" value="ECO:0007669"/>
    <property type="project" value="UniProtKB-EC"/>
</dbReference>
<dbReference type="Pfam" id="PF00441">
    <property type="entry name" value="Acyl-CoA_dh_1"/>
    <property type="match status" value="1"/>
</dbReference>